<gene>
    <name evidence="1" type="ORF">NPIL_648401</name>
</gene>
<dbReference type="AlphaFoldDB" id="A0A8X6U1Q5"/>
<organism evidence="1 2">
    <name type="scientific">Nephila pilipes</name>
    <name type="common">Giant wood spider</name>
    <name type="synonym">Nephila maculata</name>
    <dbReference type="NCBI Taxonomy" id="299642"/>
    <lineage>
        <taxon>Eukaryota</taxon>
        <taxon>Metazoa</taxon>
        <taxon>Ecdysozoa</taxon>
        <taxon>Arthropoda</taxon>
        <taxon>Chelicerata</taxon>
        <taxon>Arachnida</taxon>
        <taxon>Araneae</taxon>
        <taxon>Araneomorphae</taxon>
        <taxon>Entelegynae</taxon>
        <taxon>Araneoidea</taxon>
        <taxon>Nephilidae</taxon>
        <taxon>Nephila</taxon>
    </lineage>
</organism>
<keyword evidence="2" id="KW-1185">Reference proteome</keyword>
<dbReference type="EMBL" id="BMAW01020062">
    <property type="protein sequence ID" value="GFT66233.1"/>
    <property type="molecule type" value="Genomic_DNA"/>
</dbReference>
<evidence type="ECO:0000313" key="2">
    <source>
        <dbReference type="Proteomes" id="UP000887013"/>
    </source>
</evidence>
<proteinExistence type="predicted"/>
<name>A0A8X6U1Q5_NEPPI</name>
<evidence type="ECO:0000313" key="1">
    <source>
        <dbReference type="EMBL" id="GFT66233.1"/>
    </source>
</evidence>
<reference evidence="1" key="1">
    <citation type="submission" date="2020-08" db="EMBL/GenBank/DDBJ databases">
        <title>Multicomponent nature underlies the extraordinary mechanical properties of spider dragline silk.</title>
        <authorList>
            <person name="Kono N."/>
            <person name="Nakamura H."/>
            <person name="Mori M."/>
            <person name="Yoshida Y."/>
            <person name="Ohtoshi R."/>
            <person name="Malay A.D."/>
            <person name="Moran D.A.P."/>
            <person name="Tomita M."/>
            <person name="Numata K."/>
            <person name="Arakawa K."/>
        </authorList>
    </citation>
    <scope>NUCLEOTIDE SEQUENCE</scope>
</reference>
<dbReference type="Proteomes" id="UP000887013">
    <property type="component" value="Unassembled WGS sequence"/>
</dbReference>
<sequence>MRFSSRSSRSSEELTLAVRAPDSVTSFGMFARFRQSACARITRQECKGGGKEVDDVKRQKIEQGGQGGVERKARFQKKCIRRHRCRSCHFWRDNPHRFLGIVCKKIHKLESWGRFPAFNLTLHT</sequence>
<comment type="caution">
    <text evidence="1">The sequence shown here is derived from an EMBL/GenBank/DDBJ whole genome shotgun (WGS) entry which is preliminary data.</text>
</comment>
<accession>A0A8X6U1Q5</accession>
<protein>
    <submittedName>
        <fullName evidence="1">Uncharacterized protein</fullName>
    </submittedName>
</protein>